<proteinExistence type="predicted"/>
<dbReference type="HOGENOM" id="CLU_065853_0_1_11"/>
<gene>
    <name evidence="1" type="ORF">HMPREF9233_00297</name>
</gene>
<dbReference type="STRING" id="202789.GCA_001457435_00374"/>
<organism evidence="1 2">
    <name type="scientific">Actinobaculum massiliense ACS-171-V-Col2</name>
    <dbReference type="NCBI Taxonomy" id="883066"/>
    <lineage>
        <taxon>Bacteria</taxon>
        <taxon>Bacillati</taxon>
        <taxon>Actinomycetota</taxon>
        <taxon>Actinomycetes</taxon>
        <taxon>Actinomycetales</taxon>
        <taxon>Actinomycetaceae</taxon>
        <taxon>Actinobaculum</taxon>
    </lineage>
</organism>
<protein>
    <recommendedName>
        <fullName evidence="3">FMN-binding negative transcriptional regulator</fullName>
    </recommendedName>
</protein>
<dbReference type="InterPro" id="IPR007396">
    <property type="entry name" value="TR_PAI2-type"/>
</dbReference>
<dbReference type="AlphaFoldDB" id="K9F206"/>
<dbReference type="Pfam" id="PF04299">
    <property type="entry name" value="FMN_bind_2"/>
    <property type="match status" value="1"/>
</dbReference>
<evidence type="ECO:0000313" key="2">
    <source>
        <dbReference type="Proteomes" id="UP000009888"/>
    </source>
</evidence>
<keyword evidence="2" id="KW-1185">Reference proteome</keyword>
<dbReference type="PATRIC" id="fig|883066.3.peg.308"/>
<accession>K9F206</accession>
<sequence>MYVAAQFNLDPDAAVAWAARIGVGQFITCAERGIDATFLPFNIARRADGKLALHTHCAKVNPQWHDAGECLVTVTGPNCYVSPSDMTRAAPDARMPRVPTWNYLTIQIRGRLVAHHDSDWKIRTLAELSRAHEPEWSPGACGAGTESGAGVAPMLKALVGIEVVVDDVVGKAKLSQNRSSEDISYTAGNLRARARDAARRAVAAGTNSEAILERAGEAADLSEMRVDHSFEHPGAVADLMERIAIPWAKEREARVAEAREIQRLRDEAD</sequence>
<dbReference type="EMBL" id="AGWL01000002">
    <property type="protein sequence ID" value="EKU95510.1"/>
    <property type="molecule type" value="Genomic_DNA"/>
</dbReference>
<comment type="caution">
    <text evidence="1">The sequence shown here is derived from an EMBL/GenBank/DDBJ whole genome shotgun (WGS) entry which is preliminary data.</text>
</comment>
<dbReference type="SUPFAM" id="SSF50475">
    <property type="entry name" value="FMN-binding split barrel"/>
    <property type="match status" value="1"/>
</dbReference>
<dbReference type="PANTHER" id="PTHR35802">
    <property type="entry name" value="PROTEASE SYNTHASE AND SPORULATION PROTEIN PAI 2"/>
    <property type="match status" value="1"/>
</dbReference>
<evidence type="ECO:0000313" key="1">
    <source>
        <dbReference type="EMBL" id="EKU95510.1"/>
    </source>
</evidence>
<dbReference type="Gene3D" id="2.30.110.10">
    <property type="entry name" value="Electron Transport, Fmn-binding Protein, Chain A"/>
    <property type="match status" value="1"/>
</dbReference>
<dbReference type="RefSeq" id="WP_007000515.1">
    <property type="nucleotide sequence ID" value="NZ_JH992955.1"/>
</dbReference>
<dbReference type="InterPro" id="IPR012349">
    <property type="entry name" value="Split_barrel_FMN-bd"/>
</dbReference>
<reference evidence="1 2" key="1">
    <citation type="submission" date="2012-09" db="EMBL/GenBank/DDBJ databases">
        <title>The Genome Sequence of Actinobaculum massiliae ACS-171-V-COL2.</title>
        <authorList>
            <consortium name="The Broad Institute Genome Sequencing Platform"/>
            <person name="Earl A."/>
            <person name="Ward D."/>
            <person name="Feldgarden M."/>
            <person name="Gevers D."/>
            <person name="Saerens B."/>
            <person name="Vaneechoutte M."/>
            <person name="Walker B."/>
            <person name="Young S.K."/>
            <person name="Zeng Q."/>
            <person name="Gargeya S."/>
            <person name="Fitzgerald M."/>
            <person name="Haas B."/>
            <person name="Abouelleil A."/>
            <person name="Alvarado L."/>
            <person name="Arachchi H.M."/>
            <person name="Berlin A."/>
            <person name="Chapman S.B."/>
            <person name="Goldberg J."/>
            <person name="Griggs A."/>
            <person name="Gujja S."/>
            <person name="Hansen M."/>
            <person name="Howarth C."/>
            <person name="Imamovic A."/>
            <person name="Larimer J."/>
            <person name="McCowen C."/>
            <person name="Montmayeur A."/>
            <person name="Murphy C."/>
            <person name="Neiman D."/>
            <person name="Pearson M."/>
            <person name="Priest M."/>
            <person name="Roberts A."/>
            <person name="Saif S."/>
            <person name="Shea T."/>
            <person name="Sisk P."/>
            <person name="Sykes S."/>
            <person name="Wortman J."/>
            <person name="Nusbaum C."/>
            <person name="Birren B."/>
        </authorList>
    </citation>
    <scope>NUCLEOTIDE SEQUENCE [LARGE SCALE GENOMIC DNA]</scope>
    <source>
        <strain evidence="2">ACS-171-V-Col2</strain>
    </source>
</reference>
<evidence type="ECO:0008006" key="3">
    <source>
        <dbReference type="Google" id="ProtNLM"/>
    </source>
</evidence>
<dbReference type="PANTHER" id="PTHR35802:SF1">
    <property type="entry name" value="PROTEASE SYNTHASE AND SPORULATION PROTEIN PAI 2"/>
    <property type="match status" value="1"/>
</dbReference>
<dbReference type="eggNOG" id="COG2808">
    <property type="taxonomic scope" value="Bacteria"/>
</dbReference>
<dbReference type="Proteomes" id="UP000009888">
    <property type="component" value="Unassembled WGS sequence"/>
</dbReference>
<name>K9F206_9ACTO</name>